<organism evidence="3 4">
    <name type="scientific">Pseudomonas batumici</name>
    <dbReference type="NCBI Taxonomy" id="226910"/>
    <lineage>
        <taxon>Bacteria</taxon>
        <taxon>Pseudomonadati</taxon>
        <taxon>Pseudomonadota</taxon>
        <taxon>Gammaproteobacteria</taxon>
        <taxon>Pseudomonadales</taxon>
        <taxon>Pseudomonadaceae</taxon>
        <taxon>Pseudomonas</taxon>
    </lineage>
</organism>
<dbReference type="PATRIC" id="fig|226910.6.peg.5668"/>
<dbReference type="CDD" id="cd04496">
    <property type="entry name" value="SSB_OBF"/>
    <property type="match status" value="1"/>
</dbReference>
<dbReference type="GO" id="GO:0003697">
    <property type="term" value="F:single-stranded DNA binding"/>
    <property type="evidence" value="ECO:0007669"/>
    <property type="project" value="InterPro"/>
</dbReference>
<dbReference type="Proteomes" id="UP000031535">
    <property type="component" value="Unassembled WGS sequence"/>
</dbReference>
<keyword evidence="1 2" id="KW-0238">DNA-binding</keyword>
<dbReference type="InterPro" id="IPR000424">
    <property type="entry name" value="Primosome_PriB/ssb"/>
</dbReference>
<accession>A0A0C2EPF2</accession>
<keyword evidence="4" id="KW-1185">Reference proteome</keyword>
<evidence type="ECO:0000256" key="1">
    <source>
        <dbReference type="ARBA" id="ARBA00023125"/>
    </source>
</evidence>
<dbReference type="SUPFAM" id="SSF50249">
    <property type="entry name" value="Nucleic acid-binding proteins"/>
    <property type="match status" value="1"/>
</dbReference>
<name>A0A0C2EPF2_9PSED</name>
<evidence type="ECO:0000313" key="4">
    <source>
        <dbReference type="Proteomes" id="UP000031535"/>
    </source>
</evidence>
<protein>
    <submittedName>
        <fullName evidence="3">Single-stranded DNA-binding protein in PFGI-1-like cluster</fullName>
    </submittedName>
</protein>
<proteinExistence type="predicted"/>
<dbReference type="AlphaFoldDB" id="A0A0C2EPF2"/>
<dbReference type="PROSITE" id="PS50935">
    <property type="entry name" value="SSB"/>
    <property type="match status" value="1"/>
</dbReference>
<evidence type="ECO:0000313" key="3">
    <source>
        <dbReference type="EMBL" id="KIH80553.1"/>
    </source>
</evidence>
<dbReference type="EMBL" id="JXDG01000111">
    <property type="protein sequence ID" value="KIH80553.1"/>
    <property type="molecule type" value="Genomic_DNA"/>
</dbReference>
<dbReference type="STRING" id="226910.UCMB321_5682"/>
<reference evidence="3 4" key="1">
    <citation type="submission" date="2015-01" db="EMBL/GenBank/DDBJ databases">
        <title>Complete genome of Pseudomonas batumici UCM B-321 producer of the batumin antibiotic with strong antistaphilococcal and potential anticancer activity.</title>
        <authorList>
            <person name="Klochko V.V."/>
            <person name="Zelena L.B."/>
            <person name="Elena K.A."/>
            <person name="Reva O.N."/>
        </authorList>
    </citation>
    <scope>NUCLEOTIDE SEQUENCE [LARGE SCALE GENOMIC DNA]</scope>
    <source>
        <strain evidence="3 4">UCM B-321</strain>
    </source>
</reference>
<dbReference type="RefSeq" id="WP_040072034.1">
    <property type="nucleotide sequence ID" value="NZ_JXDG01000111.1"/>
</dbReference>
<comment type="caution">
    <text evidence="3">The sequence shown here is derived from an EMBL/GenBank/DDBJ whole genome shotgun (WGS) entry which is preliminary data.</text>
</comment>
<dbReference type="Pfam" id="PF00436">
    <property type="entry name" value="SSB"/>
    <property type="match status" value="1"/>
</dbReference>
<dbReference type="OrthoDB" id="4427276at2"/>
<sequence>MSTHFWGEGNIGTKPEFKEIPNGNNEPYRLLRLNVYFDNPIPKSDGEYEDRGGYWAGVEVWHKDAERYSELYRKGMRVLVIGRMLMDKWEDDKGVECRAMKVQASRVGILPHRVEIVVMAAQERSVPAPEADEPE</sequence>
<gene>
    <name evidence="3" type="ORF">UCMB321_5682</name>
</gene>
<dbReference type="NCBIfam" id="NF006039">
    <property type="entry name" value="PRK08182.1"/>
    <property type="match status" value="1"/>
</dbReference>
<dbReference type="Gene3D" id="2.40.50.140">
    <property type="entry name" value="Nucleic acid-binding proteins"/>
    <property type="match status" value="1"/>
</dbReference>
<evidence type="ECO:0000256" key="2">
    <source>
        <dbReference type="PROSITE-ProRule" id="PRU00252"/>
    </source>
</evidence>
<dbReference type="InterPro" id="IPR012340">
    <property type="entry name" value="NA-bd_OB-fold"/>
</dbReference>